<protein>
    <submittedName>
        <fullName evidence="1">Uncharacterized protein</fullName>
    </submittedName>
</protein>
<organism evidence="1 2">
    <name type="scientific">Ensete ventricosum</name>
    <name type="common">Abyssinian banana</name>
    <name type="synonym">Musa ensete</name>
    <dbReference type="NCBI Taxonomy" id="4639"/>
    <lineage>
        <taxon>Eukaryota</taxon>
        <taxon>Viridiplantae</taxon>
        <taxon>Streptophyta</taxon>
        <taxon>Embryophyta</taxon>
        <taxon>Tracheophyta</taxon>
        <taxon>Spermatophyta</taxon>
        <taxon>Magnoliopsida</taxon>
        <taxon>Liliopsida</taxon>
        <taxon>Zingiberales</taxon>
        <taxon>Musaceae</taxon>
        <taxon>Ensete</taxon>
    </lineage>
</organism>
<evidence type="ECO:0000313" key="1">
    <source>
        <dbReference type="EMBL" id="RRT33113.1"/>
    </source>
</evidence>
<evidence type="ECO:0000313" key="2">
    <source>
        <dbReference type="Proteomes" id="UP000287651"/>
    </source>
</evidence>
<dbReference type="Proteomes" id="UP000287651">
    <property type="component" value="Unassembled WGS sequence"/>
</dbReference>
<reference evidence="1 2" key="1">
    <citation type="journal article" date="2014" name="Agronomy (Basel)">
        <title>A Draft Genome Sequence for Ensete ventricosum, the Drought-Tolerant Tree Against Hunger.</title>
        <authorList>
            <person name="Harrison J."/>
            <person name="Moore K.A."/>
            <person name="Paszkiewicz K."/>
            <person name="Jones T."/>
            <person name="Grant M."/>
            <person name="Ambacheew D."/>
            <person name="Muzemil S."/>
            <person name="Studholme D.J."/>
        </authorList>
    </citation>
    <scope>NUCLEOTIDE SEQUENCE [LARGE SCALE GENOMIC DNA]</scope>
</reference>
<proteinExistence type="predicted"/>
<accession>A0A426X0X1</accession>
<gene>
    <name evidence="1" type="ORF">B296_00054532</name>
</gene>
<comment type="caution">
    <text evidence="1">The sequence shown here is derived from an EMBL/GenBank/DDBJ whole genome shotgun (WGS) entry which is preliminary data.</text>
</comment>
<dbReference type="AlphaFoldDB" id="A0A426X0X1"/>
<name>A0A426X0X1_ENSVE</name>
<dbReference type="EMBL" id="AMZH03029877">
    <property type="protein sequence ID" value="RRT33113.1"/>
    <property type="molecule type" value="Genomic_DNA"/>
</dbReference>
<sequence length="94" mass="10544">MLAKGQVYPSNDKSGGTQLLSELVMQMQWLFNTPLMNQLGRPIIWHSLANPDLSCHEISDKELYHLPSPFTSAVEAENGEEVRCHSSTPLYEGK</sequence>